<dbReference type="Gene3D" id="3.40.50.11610">
    <property type="entry name" value="Multifunctional 2-oxoglutarate metabolism enzyme, C-terminal domain"/>
    <property type="match status" value="1"/>
</dbReference>
<dbReference type="FunFam" id="3.40.50.12470:FF:000003">
    <property type="entry name" value="2-oxoglutarate dehydrogenase E1 component"/>
    <property type="match status" value="1"/>
</dbReference>
<dbReference type="InterPro" id="IPR029061">
    <property type="entry name" value="THDP-binding"/>
</dbReference>
<dbReference type="Pfam" id="PF02779">
    <property type="entry name" value="Transket_pyr"/>
    <property type="match status" value="1"/>
</dbReference>
<evidence type="ECO:0000259" key="12">
    <source>
        <dbReference type="SMART" id="SM00861"/>
    </source>
</evidence>
<keyword evidence="14" id="KW-1185">Reference proteome</keyword>
<dbReference type="PANTHER" id="PTHR23152:SF4">
    <property type="entry name" value="2-OXOADIPATE DEHYDROGENASE COMPLEX COMPONENT E1"/>
    <property type="match status" value="1"/>
</dbReference>
<dbReference type="InterPro" id="IPR001017">
    <property type="entry name" value="DH_E1"/>
</dbReference>
<accession>A0A501PNQ7</accession>
<dbReference type="Pfam" id="PF16870">
    <property type="entry name" value="OxoGdeHyase_C"/>
    <property type="match status" value="1"/>
</dbReference>
<evidence type="ECO:0000256" key="7">
    <source>
        <dbReference type="ARBA" id="ARBA00023002"/>
    </source>
</evidence>
<comment type="caution">
    <text evidence="13">The sequence shown here is derived from an EMBL/GenBank/DDBJ whole genome shotgun (WGS) entry which is preliminary data.</text>
</comment>
<dbReference type="EMBL" id="VFIY01000005">
    <property type="protein sequence ID" value="TPD61614.1"/>
    <property type="molecule type" value="Genomic_DNA"/>
</dbReference>
<dbReference type="InterPro" id="IPR042179">
    <property type="entry name" value="KGD_C_sf"/>
</dbReference>
<dbReference type="GO" id="GO:0005829">
    <property type="term" value="C:cytosol"/>
    <property type="evidence" value="ECO:0007669"/>
    <property type="project" value="TreeGrafter"/>
</dbReference>
<dbReference type="InterPro" id="IPR031717">
    <property type="entry name" value="ODO-1/KGD_C"/>
</dbReference>
<protein>
    <recommendedName>
        <fullName evidence="6">2-oxoglutarate dehydrogenase E1 component</fullName>
        <ecNumber evidence="5">1.2.4.2</ecNumber>
    </recommendedName>
    <alternativeName>
        <fullName evidence="10">Alpha-ketoglutarate dehydrogenase</fullName>
    </alternativeName>
</protein>
<dbReference type="NCBIfam" id="NF008907">
    <property type="entry name" value="PRK12270.1"/>
    <property type="match status" value="1"/>
</dbReference>
<dbReference type="PIRSF" id="PIRSF000157">
    <property type="entry name" value="Oxoglu_dh_E1"/>
    <property type="match status" value="1"/>
</dbReference>
<evidence type="ECO:0000256" key="11">
    <source>
        <dbReference type="SAM" id="MobiDB-lite"/>
    </source>
</evidence>
<dbReference type="GO" id="GO:0006096">
    <property type="term" value="P:glycolytic process"/>
    <property type="evidence" value="ECO:0007669"/>
    <property type="project" value="UniProtKB-KW"/>
</dbReference>
<dbReference type="GO" id="GO:0004591">
    <property type="term" value="F:oxoglutarate dehydrogenase (succinyl-transferring) activity"/>
    <property type="evidence" value="ECO:0007669"/>
    <property type="project" value="UniProtKB-EC"/>
</dbReference>
<dbReference type="NCBIfam" id="NF006914">
    <property type="entry name" value="PRK09404.1"/>
    <property type="match status" value="1"/>
</dbReference>
<evidence type="ECO:0000256" key="9">
    <source>
        <dbReference type="ARBA" id="ARBA00023152"/>
    </source>
</evidence>
<dbReference type="SUPFAM" id="SSF52518">
    <property type="entry name" value="Thiamin diphosphate-binding fold (THDP-binding)"/>
    <property type="match status" value="2"/>
</dbReference>
<evidence type="ECO:0000256" key="2">
    <source>
        <dbReference type="ARBA" id="ARBA00003906"/>
    </source>
</evidence>
<dbReference type="InterPro" id="IPR011603">
    <property type="entry name" value="2oxoglutarate_DH_E1"/>
</dbReference>
<keyword evidence="9" id="KW-0324">Glycolysis</keyword>
<name>A0A501PNQ7_9PROT</name>
<dbReference type="NCBIfam" id="TIGR00239">
    <property type="entry name" value="2oxo_dh_E1"/>
    <property type="match status" value="1"/>
</dbReference>
<evidence type="ECO:0000313" key="14">
    <source>
        <dbReference type="Proteomes" id="UP000319148"/>
    </source>
</evidence>
<dbReference type="Proteomes" id="UP000319148">
    <property type="component" value="Unassembled WGS sequence"/>
</dbReference>
<evidence type="ECO:0000256" key="4">
    <source>
        <dbReference type="ARBA" id="ARBA00011301"/>
    </source>
</evidence>
<dbReference type="AlphaFoldDB" id="A0A501PNQ7"/>
<keyword evidence="7 13" id="KW-0560">Oxidoreductase</keyword>
<evidence type="ECO:0000256" key="3">
    <source>
        <dbReference type="ARBA" id="ARBA00006936"/>
    </source>
</evidence>
<dbReference type="Gene3D" id="3.40.50.970">
    <property type="match status" value="1"/>
</dbReference>
<evidence type="ECO:0000256" key="6">
    <source>
        <dbReference type="ARBA" id="ARBA00013321"/>
    </source>
</evidence>
<dbReference type="PANTHER" id="PTHR23152">
    <property type="entry name" value="2-OXOGLUTARATE DEHYDROGENASE"/>
    <property type="match status" value="1"/>
</dbReference>
<comment type="cofactor">
    <cofactor evidence="1">
        <name>thiamine diphosphate</name>
        <dbReference type="ChEBI" id="CHEBI:58937"/>
    </cofactor>
</comment>
<dbReference type="Gene3D" id="1.10.287.1150">
    <property type="entry name" value="TPP helical domain"/>
    <property type="match status" value="1"/>
</dbReference>
<dbReference type="Pfam" id="PF16078">
    <property type="entry name" value="2-oxogl_dehyd_N"/>
    <property type="match status" value="1"/>
</dbReference>
<dbReference type="Pfam" id="PF00676">
    <property type="entry name" value="E1_dh"/>
    <property type="match status" value="1"/>
</dbReference>
<dbReference type="EC" id="1.2.4.2" evidence="5"/>
<dbReference type="GO" id="GO:0006099">
    <property type="term" value="P:tricarboxylic acid cycle"/>
    <property type="evidence" value="ECO:0007669"/>
    <property type="project" value="TreeGrafter"/>
</dbReference>
<dbReference type="SMART" id="SM00861">
    <property type="entry name" value="Transket_pyr"/>
    <property type="match status" value="1"/>
</dbReference>
<evidence type="ECO:0000256" key="8">
    <source>
        <dbReference type="ARBA" id="ARBA00023052"/>
    </source>
</evidence>
<evidence type="ECO:0000313" key="13">
    <source>
        <dbReference type="EMBL" id="TPD61614.1"/>
    </source>
</evidence>
<keyword evidence="8" id="KW-0786">Thiamine pyrophosphate</keyword>
<comment type="function">
    <text evidence="2">E1 component of the 2-oxoglutarate dehydrogenase (OGDH) complex which catalyzes the decarboxylation of 2-oxoglutarate, the first step in the conversion of 2-oxoglutarate to succinyl-CoA and CO(2).</text>
</comment>
<organism evidence="13 14">
    <name type="scientific">Emcibacter nanhaiensis</name>
    <dbReference type="NCBI Taxonomy" id="1505037"/>
    <lineage>
        <taxon>Bacteria</taxon>
        <taxon>Pseudomonadati</taxon>
        <taxon>Pseudomonadota</taxon>
        <taxon>Alphaproteobacteria</taxon>
        <taxon>Emcibacterales</taxon>
        <taxon>Emcibacteraceae</taxon>
        <taxon>Emcibacter</taxon>
    </lineage>
</organism>
<comment type="subunit">
    <text evidence="4">Homodimer. Part of the 2-oxoglutarate dehydrogenase (OGDH) complex composed of E1 (2-oxoglutarate dehydrogenase), E2 (dihydrolipoamide succinyltransferase) and E3 (dihydrolipoamide dehydrogenase); the complex contains multiple copies of the three enzymatic components (E1, E2 and E3).</text>
</comment>
<sequence length="981" mass="109698">MSAELETEGLFNGSSGAFVEELFLRYSKDPNSVDPSWQKYFQELAVDAQTLMQAGKEKTSASWSRSDWPMTGNGAESYIDALDPGFEPPAPPKKKAAPGGASEEEIRSATLDSIRCLMMIRTYRVRGHLMARLDPLALTERSYHPELDPATYGFGEEDMDRPIFLDNVLGLETATVREVLEIVKRTYCSSVGVEFMHINEPEEKAWIQSRIEGRDKEIQFTNEGKLAILQKLTEAEGYEQYLAKKYIGTKRFGLDGGEALIPALEGIIKTGGHNGVKEIVIGMPHRGRLNVLANVMGKPHRAIFHEFHGGSSNPDDVEGSGDVKYHLGASSDREFDGNTVHLSLTANPSHLEAVNPVALGKTRAKLAQRGDKEGTSVLTLLMHGDAAFSGQGLVAECFALSGLKGYRTGGTIHVVVNNQIGFTTSPHYSRSSPYPSDMAKAIQAPVFHVNGDDPEAVVYVMKIATEFRQTFKSDVVVDMFCYRRFGHNEGDEPMFTQPLMYKRIRNHPGTRQIYAERLVREGLITQQEADKMYQDFNRFMDVELEAASSYKPDKADWFGGRWSGLERPDDDLRRSAGTGVDTGTLKEIGRVLTDVPEGFTVHRTLQRGLDAKAQMFESGEGVDWATAEALAFGTLIREGLGVRLSGQDSQRGTFSQRHSVFIDQETEERYTPLKALAEMEEGPATFEVIDSALSEMGVLGFEYGYSLAEPNTLTLWEAQFGDFANGAQVIIDQFISSGEAKWLRMSGLVLLLPHGYEGQGPEHSSARLERYLQLCAEDNMQVANCTTPANYFHILRRQMKRKFRKPLVIMTPKSLLRHKMAVSSLDELGSDTEFHRLLWDNAETHPGTSIRLKKDKDIKRVVLCTGKVYYELLEERDRRGQDDTYLLRVEQLYPFPKYACIDKLKSFKNLETVVWCQEEPKNMGAWTFIQPYIEEAMEEAGTKPTRPIYAGRKPSASTATGLASRHKDEQTALIDQALTIK</sequence>
<dbReference type="GO" id="GO:0045252">
    <property type="term" value="C:oxoglutarate dehydrogenase complex"/>
    <property type="evidence" value="ECO:0007669"/>
    <property type="project" value="TreeGrafter"/>
</dbReference>
<feature type="region of interest" description="Disordered" evidence="11">
    <location>
        <begin position="82"/>
        <end position="104"/>
    </location>
</feature>
<dbReference type="GO" id="GO:0030976">
    <property type="term" value="F:thiamine pyrophosphate binding"/>
    <property type="evidence" value="ECO:0007669"/>
    <property type="project" value="InterPro"/>
</dbReference>
<dbReference type="InterPro" id="IPR005475">
    <property type="entry name" value="Transketolase-like_Pyr-bd"/>
</dbReference>
<dbReference type="Gene3D" id="3.40.50.12470">
    <property type="match status" value="1"/>
</dbReference>
<gene>
    <name evidence="13" type="ORF">FIV46_05235</name>
</gene>
<reference evidence="14" key="1">
    <citation type="submission" date="2019-06" db="EMBL/GenBank/DDBJ databases">
        <title>The complete genome of Emcibacter congregatus ZYLT.</title>
        <authorList>
            <person name="Zhao Z."/>
        </authorList>
    </citation>
    <scope>NUCLEOTIDE SEQUENCE [LARGE SCALE GENOMIC DNA]</scope>
    <source>
        <strain evidence="14">MCCC 1A06723</strain>
    </source>
</reference>
<evidence type="ECO:0000256" key="10">
    <source>
        <dbReference type="ARBA" id="ARBA00030680"/>
    </source>
</evidence>
<dbReference type="CDD" id="cd02016">
    <property type="entry name" value="TPP_E1_OGDC_like"/>
    <property type="match status" value="1"/>
</dbReference>
<dbReference type="RefSeq" id="WP_139939113.1">
    <property type="nucleotide sequence ID" value="NZ_JBHSYP010000003.1"/>
</dbReference>
<dbReference type="InterPro" id="IPR032106">
    <property type="entry name" value="2-oxogl_dehyd_N"/>
</dbReference>
<evidence type="ECO:0000256" key="1">
    <source>
        <dbReference type="ARBA" id="ARBA00001964"/>
    </source>
</evidence>
<feature type="domain" description="Transketolase-like pyrimidine-binding" evidence="12">
    <location>
        <begin position="622"/>
        <end position="818"/>
    </location>
</feature>
<proteinExistence type="inferred from homology"/>
<comment type="similarity">
    <text evidence="3">Belongs to the alpha-ketoglutarate dehydrogenase family.</text>
</comment>
<evidence type="ECO:0000256" key="5">
    <source>
        <dbReference type="ARBA" id="ARBA00012280"/>
    </source>
</evidence>
<dbReference type="OrthoDB" id="9759785at2"/>